<dbReference type="Pfam" id="PF11611">
    <property type="entry name" value="DUF4352"/>
    <property type="match status" value="1"/>
</dbReference>
<evidence type="ECO:0000259" key="2">
    <source>
        <dbReference type="Pfam" id="PF11611"/>
    </source>
</evidence>
<keyword evidence="1" id="KW-0732">Signal</keyword>
<evidence type="ECO:0000256" key="1">
    <source>
        <dbReference type="ARBA" id="ARBA00022729"/>
    </source>
</evidence>
<dbReference type="RefSeq" id="WP_159347371.1">
    <property type="nucleotide sequence ID" value="NZ_VDEM01000142.1"/>
</dbReference>
<dbReference type="EMBL" id="VDEM01000142">
    <property type="protein sequence ID" value="KAF0821229.1"/>
    <property type="molecule type" value="Genomic_DNA"/>
</dbReference>
<name>A0A800N868_CYTFI</name>
<evidence type="ECO:0000313" key="4">
    <source>
        <dbReference type="Proteomes" id="UP000465778"/>
    </source>
</evidence>
<gene>
    <name evidence="3" type="ORF">KIS1582_5071</name>
</gene>
<protein>
    <recommendedName>
        <fullName evidence="2">DUF4352 domain-containing protein</fullName>
    </recommendedName>
</protein>
<feature type="non-terminal residue" evidence="3">
    <location>
        <position position="1"/>
    </location>
</feature>
<comment type="caution">
    <text evidence="3">The sequence shown here is derived from an EMBL/GenBank/DDBJ whole genome shotgun (WGS) entry which is preliminary data.</text>
</comment>
<dbReference type="Proteomes" id="UP000465778">
    <property type="component" value="Unassembled WGS sequence"/>
</dbReference>
<proteinExistence type="predicted"/>
<dbReference type="Gene3D" id="2.60.40.1240">
    <property type="match status" value="1"/>
</dbReference>
<evidence type="ECO:0000313" key="3">
    <source>
        <dbReference type="EMBL" id="KAF0821229.1"/>
    </source>
</evidence>
<organism evidence="3 4">
    <name type="scientific">Cytobacillus firmus</name>
    <name type="common">Bacillus firmus</name>
    <dbReference type="NCBI Taxonomy" id="1399"/>
    <lineage>
        <taxon>Bacteria</taxon>
        <taxon>Bacillati</taxon>
        <taxon>Bacillota</taxon>
        <taxon>Bacilli</taxon>
        <taxon>Bacillales</taxon>
        <taxon>Bacillaceae</taxon>
        <taxon>Cytobacillus</taxon>
    </lineage>
</organism>
<sequence length="91" mass="10217">NIGDTDLTSFNVSPSSFSFFNENGVEIDSFPLIGDDNSKDTFKPSTIRPNGKNKGKIYITIPKGERVSEMIFYDNIATKDRADTFIFKINN</sequence>
<dbReference type="InterPro" id="IPR029050">
    <property type="entry name" value="Immunoprotect_excell_Ig-like"/>
</dbReference>
<dbReference type="OrthoDB" id="2991590at2"/>
<accession>A0A800N868</accession>
<reference evidence="3 4" key="1">
    <citation type="journal article" date="2020" name="G3 (Bethesda)">
        <title>Whole Genome Sequencing and Comparative Genomics of Two Nematicidal Bacillus Strains Reveals a Wide Range of Possible Virulence Factors.</title>
        <authorList>
            <person name="Susic N."/>
            <person name="Janezic S."/>
            <person name="Rupnik M."/>
            <person name="Geric Stare B."/>
        </authorList>
    </citation>
    <scope>NUCLEOTIDE SEQUENCE [LARGE SCALE GENOMIC DNA]</scope>
    <source>
        <strain evidence="3 4">I-1582</strain>
    </source>
</reference>
<feature type="domain" description="DUF4352" evidence="2">
    <location>
        <begin position="8"/>
        <end position="79"/>
    </location>
</feature>
<dbReference type="InterPro" id="IPR029051">
    <property type="entry name" value="DUF4352"/>
</dbReference>
<dbReference type="AlphaFoldDB" id="A0A800N868"/>